<protein>
    <submittedName>
        <fullName evidence="1">Uncharacterized protein</fullName>
    </submittedName>
</protein>
<dbReference type="RefSeq" id="WP_264073456.1">
    <property type="nucleotide sequence ID" value="NZ_CP076676.1"/>
</dbReference>
<gene>
    <name evidence="1" type="ORF">KQX62_13185</name>
</gene>
<name>A0AAX3DTG5_RHOPL</name>
<dbReference type="Proteomes" id="UP001163166">
    <property type="component" value="Chromosome"/>
</dbReference>
<accession>A0AAX3DTG5</accession>
<evidence type="ECO:0000313" key="1">
    <source>
        <dbReference type="EMBL" id="UYO37702.1"/>
    </source>
</evidence>
<dbReference type="EMBL" id="CP076676">
    <property type="protein sequence ID" value="UYO37702.1"/>
    <property type="molecule type" value="Genomic_DNA"/>
</dbReference>
<dbReference type="AlphaFoldDB" id="A0AAX3DTG5"/>
<sequence length="158" mass="17371">MKERWLGVVVSGDKVIFVDAEVGDASEPLTLQSDQTLSLQRGERPEALAVISQQFSNYIRENGIKRTIVKESAVAQKQTATKALLESAELRGVVIAASAAVTTTQVKSKATISRTFGDRKVDEYLKDDGFWAKEIQGVKLRNGSREAAMMLIDARKDQ</sequence>
<evidence type="ECO:0000313" key="2">
    <source>
        <dbReference type="Proteomes" id="UP001163166"/>
    </source>
</evidence>
<proteinExistence type="predicted"/>
<reference evidence="1" key="1">
    <citation type="journal article" date="2022" name="Biol. Control">
        <title>In silico genomic analysis of Rhodopseudomonas palustris strains revealed potential biocontrol agents and crop yield enhancers.</title>
        <authorList>
            <person name="Surachat K."/>
            <person name="Kantachote D."/>
            <person name="Deachamag P."/>
            <person name="Wonglapsuwan M."/>
        </authorList>
    </citation>
    <scope>NUCLEOTIDE SEQUENCE</scope>
    <source>
        <strain evidence="1">TLS06</strain>
    </source>
</reference>
<organism evidence="1 2">
    <name type="scientific">Rhodopseudomonas palustris</name>
    <dbReference type="NCBI Taxonomy" id="1076"/>
    <lineage>
        <taxon>Bacteria</taxon>
        <taxon>Pseudomonadati</taxon>
        <taxon>Pseudomonadota</taxon>
        <taxon>Alphaproteobacteria</taxon>
        <taxon>Hyphomicrobiales</taxon>
        <taxon>Nitrobacteraceae</taxon>
        <taxon>Rhodopseudomonas</taxon>
    </lineage>
</organism>